<dbReference type="SUPFAM" id="SSF101874">
    <property type="entry name" value="YceI-like"/>
    <property type="match status" value="1"/>
</dbReference>
<dbReference type="Pfam" id="PF04264">
    <property type="entry name" value="YceI"/>
    <property type="match status" value="1"/>
</dbReference>
<keyword evidence="1" id="KW-0732">Signal</keyword>
<dbReference type="RefSeq" id="WP_095505116.1">
    <property type="nucleotide sequence ID" value="NZ_BSNC01000004.1"/>
</dbReference>
<name>A0AA37RXJ8_9GAMM</name>
<proteinExistence type="predicted"/>
<gene>
    <name evidence="3" type="primary">yceI</name>
    <name evidence="3" type="ORF">GCM10007895_17580</name>
</gene>
<dbReference type="InterPro" id="IPR027016">
    <property type="entry name" value="UCP029811"/>
</dbReference>
<dbReference type="Gene3D" id="2.40.128.110">
    <property type="entry name" value="Lipid/polyisoprenoid-binding, YceI-like"/>
    <property type="match status" value="1"/>
</dbReference>
<dbReference type="InterPro" id="IPR007372">
    <property type="entry name" value="Lipid/polyisoprenoid-bd_YceI"/>
</dbReference>
<dbReference type="PIRSF" id="PIRSF029811">
    <property type="entry name" value="UCP029811"/>
    <property type="match status" value="1"/>
</dbReference>
<evidence type="ECO:0000259" key="2">
    <source>
        <dbReference type="SMART" id="SM00867"/>
    </source>
</evidence>
<feature type="signal peptide" evidence="1">
    <location>
        <begin position="1"/>
        <end position="30"/>
    </location>
</feature>
<dbReference type="AlphaFoldDB" id="A0AA37RXJ8"/>
<dbReference type="InterPro" id="IPR036761">
    <property type="entry name" value="TTHA0802/YceI-like_sf"/>
</dbReference>
<reference evidence="3" key="1">
    <citation type="journal article" date="2014" name="Int. J. Syst. Evol. Microbiol.">
        <title>Complete genome sequence of Corynebacterium casei LMG S-19264T (=DSM 44701T), isolated from a smear-ripened cheese.</title>
        <authorList>
            <consortium name="US DOE Joint Genome Institute (JGI-PGF)"/>
            <person name="Walter F."/>
            <person name="Albersmeier A."/>
            <person name="Kalinowski J."/>
            <person name="Ruckert C."/>
        </authorList>
    </citation>
    <scope>NUCLEOTIDE SEQUENCE</scope>
    <source>
        <strain evidence="3">NBRC 101628</strain>
    </source>
</reference>
<organism evidence="3 4">
    <name type="scientific">Paraferrimonas sedimenticola</name>
    <dbReference type="NCBI Taxonomy" id="375674"/>
    <lineage>
        <taxon>Bacteria</taxon>
        <taxon>Pseudomonadati</taxon>
        <taxon>Pseudomonadota</taxon>
        <taxon>Gammaproteobacteria</taxon>
        <taxon>Alteromonadales</taxon>
        <taxon>Ferrimonadaceae</taxon>
        <taxon>Paraferrimonas</taxon>
    </lineage>
</organism>
<keyword evidence="4" id="KW-1185">Reference proteome</keyword>
<accession>A0AA37RXJ8</accession>
<dbReference type="EMBL" id="BSNC01000004">
    <property type="protein sequence ID" value="GLP96452.1"/>
    <property type="molecule type" value="Genomic_DNA"/>
</dbReference>
<protein>
    <recommendedName>
        <fullName evidence="2">Lipid/polyisoprenoid-binding YceI-like domain-containing protein</fullName>
    </recommendedName>
</protein>
<feature type="chain" id="PRO_5041451685" description="Lipid/polyisoprenoid-binding YceI-like domain-containing protein" evidence="1">
    <location>
        <begin position="31"/>
        <end position="203"/>
    </location>
</feature>
<comment type="caution">
    <text evidence="3">The sequence shown here is derived from an EMBL/GenBank/DDBJ whole genome shotgun (WGS) entry which is preliminary data.</text>
</comment>
<reference evidence="3" key="2">
    <citation type="submission" date="2023-01" db="EMBL/GenBank/DDBJ databases">
        <title>Draft genome sequence of Paraferrimonas sedimenticola strain NBRC 101628.</title>
        <authorList>
            <person name="Sun Q."/>
            <person name="Mori K."/>
        </authorList>
    </citation>
    <scope>NUCLEOTIDE SEQUENCE</scope>
    <source>
        <strain evidence="3">NBRC 101628</strain>
    </source>
</reference>
<evidence type="ECO:0000313" key="4">
    <source>
        <dbReference type="Proteomes" id="UP001161422"/>
    </source>
</evidence>
<feature type="domain" description="Lipid/polyisoprenoid-binding YceI-like" evidence="2">
    <location>
        <begin position="32"/>
        <end position="201"/>
    </location>
</feature>
<dbReference type="Proteomes" id="UP001161422">
    <property type="component" value="Unassembled WGS sequence"/>
</dbReference>
<evidence type="ECO:0000313" key="3">
    <source>
        <dbReference type="EMBL" id="GLP96452.1"/>
    </source>
</evidence>
<sequence length="203" mass="22031">MGKNLSSVNRILLMIVLVLLALSLSLQVQAAPWQIDNTGSRVNFISIKKNTVAENHHFKKISGRLAESGEFDLAIDLSSVDTLIDIRNQRMIEYLFETTKFATANLSAKVDVAQVNNLAVGDDVSMRMDAKISLHGEDQVMPVTVRVAKLSANKILVTSEQPLLLNADTFAMTAGVEKLRELAGLASISPAVPVSFVLLLTQG</sequence>
<evidence type="ECO:0000256" key="1">
    <source>
        <dbReference type="SAM" id="SignalP"/>
    </source>
</evidence>
<dbReference type="SMART" id="SM00867">
    <property type="entry name" value="YceI"/>
    <property type="match status" value="1"/>
</dbReference>